<gene>
    <name evidence="2" type="ORF">DND132_2764</name>
</gene>
<dbReference type="OrthoDB" id="5464807at2"/>
<accession>F0JJ68</accession>
<evidence type="ECO:0000313" key="2">
    <source>
        <dbReference type="EMBL" id="EGB15967.1"/>
    </source>
</evidence>
<dbReference type="Pfam" id="PF07589">
    <property type="entry name" value="PEP-CTERM"/>
    <property type="match status" value="1"/>
</dbReference>
<dbReference type="EMBL" id="CP003220">
    <property type="protein sequence ID" value="EGB15967.1"/>
    <property type="molecule type" value="Genomic_DNA"/>
</dbReference>
<sequence precursor="true">MKRTIITLLFVIGIFVTAQPERAEALYLPDLSTGLARQYGDFYSYSLPILNYVYNSGDTTLNSGDPYYVASGPGQLADDIVIMTGSEGDAANTTGFEDAYAVPNNYNPYSTITYADPTSNNGIYADNSTTWDMNIDALVAYLDGDIPIFYFNNNETGGDQDLYIIATLTIWSSSTSAVYGIYYLTDPTTSYELPAEDNPGDLLPTTGYVLSGGDVEYDGEIFSHNLGANNAAYAAILPALNEFLAAWTDDSIYDMISLEITTSQVDNGYEQAFIGRGTYGDTTTVPEPSTWLLLGLGMLCLPLVRRFRRS</sequence>
<dbReference type="eggNOG" id="ENOG5031AVE">
    <property type="taxonomic scope" value="Bacteria"/>
</dbReference>
<dbReference type="HOGENOM" id="CLU_945426_0_0_7"/>
<dbReference type="RefSeq" id="WP_014323393.1">
    <property type="nucleotide sequence ID" value="NC_016803.1"/>
</dbReference>
<reference evidence="2 3" key="1">
    <citation type="journal article" date="2011" name="J. Bacteriol.">
        <title>Genome sequence of the mercury-methylating strain Desulfovibrio desulfuricans ND132.</title>
        <authorList>
            <person name="Brown S.D."/>
            <person name="Gilmour C.C."/>
            <person name="Kucken A.M."/>
            <person name="Wall J.D."/>
            <person name="Elias D.A."/>
            <person name="Brandt C.C."/>
            <person name="Podar M."/>
            <person name="Chertkov O."/>
            <person name="Held B."/>
            <person name="Bruce D.C."/>
            <person name="Detter J.C."/>
            <person name="Tapia R."/>
            <person name="Han C.S."/>
            <person name="Goodwin L.A."/>
            <person name="Cheng J.F."/>
            <person name="Pitluck S."/>
            <person name="Woyke T."/>
            <person name="Mikhailova N."/>
            <person name="Ivanova N.N."/>
            <person name="Han J."/>
            <person name="Lucas S."/>
            <person name="Lapidus A.L."/>
            <person name="Land M.L."/>
            <person name="Hauser L.J."/>
            <person name="Palumbo A.V."/>
        </authorList>
    </citation>
    <scope>NUCLEOTIDE SEQUENCE [LARGE SCALE GENOMIC DNA]</scope>
    <source>
        <strain evidence="2 3">ND132</strain>
    </source>
</reference>
<protein>
    <recommendedName>
        <fullName evidence="1">Ice-binding protein C-terminal domain-containing protein</fullName>
    </recommendedName>
</protein>
<keyword evidence="3" id="KW-1185">Reference proteome</keyword>
<dbReference type="NCBIfam" id="TIGR02595">
    <property type="entry name" value="PEP_CTERM"/>
    <property type="match status" value="1"/>
</dbReference>
<evidence type="ECO:0000259" key="1">
    <source>
        <dbReference type="Pfam" id="PF07589"/>
    </source>
</evidence>
<name>F0JJ68_9BACT</name>
<organism evidence="2 3">
    <name type="scientific">Pseudodesulfovibrio mercurii</name>
    <dbReference type="NCBI Taxonomy" id="641491"/>
    <lineage>
        <taxon>Bacteria</taxon>
        <taxon>Pseudomonadati</taxon>
        <taxon>Thermodesulfobacteriota</taxon>
        <taxon>Desulfovibrionia</taxon>
        <taxon>Desulfovibrionales</taxon>
        <taxon>Desulfovibrionaceae</taxon>
    </lineage>
</organism>
<evidence type="ECO:0000313" key="3">
    <source>
        <dbReference type="Proteomes" id="UP000007845"/>
    </source>
</evidence>
<proteinExistence type="predicted"/>
<dbReference type="Proteomes" id="UP000007845">
    <property type="component" value="Chromosome"/>
</dbReference>
<dbReference type="AlphaFoldDB" id="F0JJ68"/>
<feature type="domain" description="Ice-binding protein C-terminal" evidence="1">
    <location>
        <begin position="284"/>
        <end position="309"/>
    </location>
</feature>
<dbReference type="InterPro" id="IPR013424">
    <property type="entry name" value="Ice-binding_C"/>
</dbReference>
<dbReference type="KEGG" id="ddn:DND132_2764"/>